<dbReference type="SMART" id="SM01018">
    <property type="entry name" value="B12-binding_2"/>
    <property type="match status" value="1"/>
</dbReference>
<feature type="domain" description="B12-binding" evidence="3">
    <location>
        <begin position="90"/>
        <end position="212"/>
    </location>
</feature>
<dbReference type="GO" id="GO:0005829">
    <property type="term" value="C:cytosol"/>
    <property type="evidence" value="ECO:0007669"/>
    <property type="project" value="TreeGrafter"/>
</dbReference>
<keyword evidence="2" id="KW-0170">Cobalt</keyword>
<dbReference type="OrthoDB" id="9803687at2"/>
<dbReference type="SUPFAM" id="SSF52242">
    <property type="entry name" value="Cobalamin (vitamin B12)-binding domain"/>
    <property type="match status" value="1"/>
</dbReference>
<dbReference type="PANTHER" id="PTHR45833">
    <property type="entry name" value="METHIONINE SYNTHASE"/>
    <property type="match status" value="1"/>
</dbReference>
<dbReference type="Gene3D" id="1.10.1240.10">
    <property type="entry name" value="Methionine synthase domain"/>
    <property type="match status" value="1"/>
</dbReference>
<dbReference type="HOGENOM" id="CLU_064060_1_0_10"/>
<dbReference type="Proteomes" id="UP000007394">
    <property type="component" value="Chromosome"/>
</dbReference>
<name>I0AGW2_IGNAJ</name>
<evidence type="ECO:0000313" key="5">
    <source>
        <dbReference type="Proteomes" id="UP000007394"/>
    </source>
</evidence>
<accession>I0AGW2</accession>
<dbReference type="GO" id="GO:0046872">
    <property type="term" value="F:metal ion binding"/>
    <property type="evidence" value="ECO:0007669"/>
    <property type="project" value="UniProtKB-KW"/>
</dbReference>
<keyword evidence="5" id="KW-1185">Reference proteome</keyword>
<dbReference type="GO" id="GO:0050667">
    <property type="term" value="P:homocysteine metabolic process"/>
    <property type="evidence" value="ECO:0007669"/>
    <property type="project" value="TreeGrafter"/>
</dbReference>
<dbReference type="SUPFAM" id="SSF47644">
    <property type="entry name" value="Methionine synthase domain"/>
    <property type="match status" value="1"/>
</dbReference>
<dbReference type="InterPro" id="IPR003759">
    <property type="entry name" value="Cbl-bd_cap"/>
</dbReference>
<dbReference type="InterPro" id="IPR036594">
    <property type="entry name" value="Meth_synthase_dom"/>
</dbReference>
<evidence type="ECO:0000256" key="1">
    <source>
        <dbReference type="ARBA" id="ARBA00022723"/>
    </source>
</evidence>
<dbReference type="GO" id="GO:0031419">
    <property type="term" value="F:cobalamin binding"/>
    <property type="evidence" value="ECO:0007669"/>
    <property type="project" value="InterPro"/>
</dbReference>
<evidence type="ECO:0000256" key="2">
    <source>
        <dbReference type="ARBA" id="ARBA00023285"/>
    </source>
</evidence>
<reference evidence="4 5" key="1">
    <citation type="journal article" date="2012" name="Front. Microbiol.">
        <title>Complete genome of Ignavibacterium album, a metabolically versatile, flagellated, facultative anaerobe from the phylum Chlorobi.</title>
        <authorList>
            <person name="Liu Z."/>
            <person name="Frigaard N.-U."/>
            <person name="Vogl K."/>
            <person name="Iino T."/>
            <person name="Ohkuma M."/>
            <person name="Overmann J."/>
            <person name="Bryant D.A."/>
        </authorList>
    </citation>
    <scope>NUCLEOTIDE SEQUENCE [LARGE SCALE GENOMIC DNA]</scope>
    <source>
        <strain evidence="5">DSM 19864 / JCM 16511 / NBRC 101810 / Mat9-16</strain>
    </source>
</reference>
<dbReference type="InterPro" id="IPR050554">
    <property type="entry name" value="Met_Synthase/Corrinoid"/>
</dbReference>
<dbReference type="PANTHER" id="PTHR45833:SF1">
    <property type="entry name" value="METHIONINE SYNTHASE"/>
    <property type="match status" value="1"/>
</dbReference>
<dbReference type="PROSITE" id="PS51332">
    <property type="entry name" value="B12_BINDING"/>
    <property type="match status" value="1"/>
</dbReference>
<sequence length="212" mass="24452">MSQIKQSYFLDFYNNLVEGNKERCSEIVKTLLDDGVDLKEIYVELFQKALYKIGKLWDHNDITIPEEHMATQIVEALISKYAPSSPTNSRNKAVVTCIDKEFHEIGAKMVAHIFEMNGWKTYYLGASVPLRELLKFVKQSDPDIIALSWSLYLNLARFLEVVDNLTKLFPTKKIIVGGQALEENSNQLLKKYPNVKHISSIYELDEYLKKNN</sequence>
<dbReference type="EMBL" id="CP003418">
    <property type="protein sequence ID" value="AFH48219.1"/>
    <property type="molecule type" value="Genomic_DNA"/>
</dbReference>
<dbReference type="RefSeq" id="WP_014559377.1">
    <property type="nucleotide sequence ID" value="NC_017464.1"/>
</dbReference>
<gene>
    <name evidence="4" type="ordered locus">IALB_0507</name>
</gene>
<dbReference type="Pfam" id="PF02310">
    <property type="entry name" value="B12-binding"/>
    <property type="match status" value="1"/>
</dbReference>
<organism evidence="4 5">
    <name type="scientific">Ignavibacterium album (strain DSM 19864 / JCM 16511 / NBRC 101810 / Mat9-16)</name>
    <dbReference type="NCBI Taxonomy" id="945713"/>
    <lineage>
        <taxon>Bacteria</taxon>
        <taxon>Pseudomonadati</taxon>
        <taxon>Ignavibacteriota</taxon>
        <taxon>Ignavibacteria</taxon>
        <taxon>Ignavibacteriales</taxon>
        <taxon>Ignavibacteriaceae</taxon>
        <taxon>Ignavibacterium</taxon>
    </lineage>
</organism>
<dbReference type="InterPro" id="IPR036724">
    <property type="entry name" value="Cobalamin-bd_sf"/>
</dbReference>
<evidence type="ECO:0000313" key="4">
    <source>
        <dbReference type="EMBL" id="AFH48219.1"/>
    </source>
</evidence>
<dbReference type="Gene3D" id="3.40.50.280">
    <property type="entry name" value="Cobalamin-binding domain"/>
    <property type="match status" value="1"/>
</dbReference>
<dbReference type="GO" id="GO:0046653">
    <property type="term" value="P:tetrahydrofolate metabolic process"/>
    <property type="evidence" value="ECO:0007669"/>
    <property type="project" value="TreeGrafter"/>
</dbReference>
<proteinExistence type="predicted"/>
<keyword evidence="1" id="KW-0479">Metal-binding</keyword>
<dbReference type="InterPro" id="IPR006158">
    <property type="entry name" value="Cobalamin-bd"/>
</dbReference>
<dbReference type="KEGG" id="ial:IALB_0507"/>
<dbReference type="Pfam" id="PF02607">
    <property type="entry name" value="B12-binding_2"/>
    <property type="match status" value="1"/>
</dbReference>
<dbReference type="STRING" id="945713.IALB_0507"/>
<protein>
    <submittedName>
        <fullName evidence="4">Putative cobalamin binding protein</fullName>
    </submittedName>
</protein>
<dbReference type="GO" id="GO:0008705">
    <property type="term" value="F:methionine synthase activity"/>
    <property type="evidence" value="ECO:0007669"/>
    <property type="project" value="TreeGrafter"/>
</dbReference>
<dbReference type="eggNOG" id="COG5012">
    <property type="taxonomic scope" value="Bacteria"/>
</dbReference>
<evidence type="ECO:0000259" key="3">
    <source>
        <dbReference type="PROSITE" id="PS51332"/>
    </source>
</evidence>
<dbReference type="AlphaFoldDB" id="I0AGW2"/>